<dbReference type="EC" id="2.1.2.9" evidence="2 5"/>
<dbReference type="InterPro" id="IPR036477">
    <property type="entry name" value="Formyl_transf_N_sf"/>
</dbReference>
<comment type="caution">
    <text evidence="8">The sequence shown here is derived from an EMBL/GenBank/DDBJ whole genome shotgun (WGS) entry which is preliminary data.</text>
</comment>
<dbReference type="SUPFAM" id="SSF53328">
    <property type="entry name" value="Formyltransferase"/>
    <property type="match status" value="1"/>
</dbReference>
<dbReference type="NCBIfam" id="TIGR00460">
    <property type="entry name" value="fmt"/>
    <property type="match status" value="1"/>
</dbReference>
<dbReference type="HAMAP" id="MF_00182">
    <property type="entry name" value="Formyl_trans"/>
    <property type="match status" value="1"/>
</dbReference>
<dbReference type="EMBL" id="JADKFW010000021">
    <property type="protein sequence ID" value="MBK9719711.1"/>
    <property type="molecule type" value="Genomic_DNA"/>
</dbReference>
<evidence type="ECO:0000256" key="1">
    <source>
        <dbReference type="ARBA" id="ARBA00010699"/>
    </source>
</evidence>
<evidence type="ECO:0000313" key="8">
    <source>
        <dbReference type="EMBL" id="MBK9719711.1"/>
    </source>
</evidence>
<evidence type="ECO:0000256" key="5">
    <source>
        <dbReference type="HAMAP-Rule" id="MF_00182"/>
    </source>
</evidence>
<sequence length="299" mass="33927">MRIIFMGTPEFAVPTLELLHKHHEIIAVITAPDKIGGRGHQLLQSDVKKWAHNHQLKILQPKNLKSKTFLQELKLLNADLQIVVAFRMLPEEVWSSPKYGTYNLHGSLLPKYRGAAPIQRAIMAGENSTGVTVFKLKHDIDTGDILIQEKIPIHPDENCGELYDRMKIVGAKLVLEAVSLIEQNQVHFTKQIDVLACPAPKILAQDLEINWLQPSKKIHNQIRALSPYPGAVTHYLGKSYKIFKSNISSERSSNLSGQWIINKHSLTIGTLDFMLDILEIQMEGKRRMNIQEFLNGWKP</sequence>
<feature type="domain" description="Formyl transferase N-terminal" evidence="6">
    <location>
        <begin position="1"/>
        <end position="178"/>
    </location>
</feature>
<evidence type="ECO:0000313" key="9">
    <source>
        <dbReference type="Proteomes" id="UP000808349"/>
    </source>
</evidence>
<dbReference type="Proteomes" id="UP000808349">
    <property type="component" value="Unassembled WGS sequence"/>
</dbReference>
<comment type="function">
    <text evidence="5">Attaches a formyl group to the free amino group of methionyl-tRNA(fMet). The formyl group appears to play a dual role in the initiator identity of N-formylmethionyl-tRNA by promoting its recognition by IF2 and preventing the misappropriation of this tRNA by the elongation apparatus.</text>
</comment>
<dbReference type="InterPro" id="IPR044135">
    <property type="entry name" value="Met-tRNA-FMT_C"/>
</dbReference>
<dbReference type="Gene3D" id="3.40.50.12230">
    <property type="match status" value="1"/>
</dbReference>
<protein>
    <recommendedName>
        <fullName evidence="2 5">Methionyl-tRNA formyltransferase</fullName>
        <ecNumber evidence="2 5">2.1.2.9</ecNumber>
    </recommendedName>
</protein>
<feature type="binding site" evidence="5">
    <location>
        <begin position="107"/>
        <end position="110"/>
    </location>
    <ligand>
        <name>(6S)-5,6,7,8-tetrahydrofolate</name>
        <dbReference type="ChEBI" id="CHEBI:57453"/>
    </ligand>
</feature>
<comment type="similarity">
    <text evidence="1 5">Belongs to the Fmt family.</text>
</comment>
<accession>A0A9D7XGG1</accession>
<evidence type="ECO:0000256" key="2">
    <source>
        <dbReference type="ARBA" id="ARBA00012261"/>
    </source>
</evidence>
<evidence type="ECO:0000259" key="7">
    <source>
        <dbReference type="Pfam" id="PF02911"/>
    </source>
</evidence>
<dbReference type="AlphaFoldDB" id="A0A9D7XGG1"/>
<reference evidence="8 9" key="1">
    <citation type="submission" date="2020-10" db="EMBL/GenBank/DDBJ databases">
        <title>Connecting structure to function with the recovery of over 1000 high-quality activated sludge metagenome-assembled genomes encoding full-length rRNA genes using long-read sequencing.</title>
        <authorList>
            <person name="Singleton C.M."/>
            <person name="Petriglieri F."/>
            <person name="Kristensen J.M."/>
            <person name="Kirkegaard R.H."/>
            <person name="Michaelsen T.Y."/>
            <person name="Andersen M.H."/>
            <person name="Karst S.M."/>
            <person name="Dueholm M.S."/>
            <person name="Nielsen P.H."/>
            <person name="Albertsen M."/>
        </authorList>
    </citation>
    <scope>NUCLEOTIDE SEQUENCE [LARGE SCALE GENOMIC DNA]</scope>
    <source>
        <strain evidence="8">Ribe_18-Q3-R11-54_BAT3C.373</strain>
    </source>
</reference>
<evidence type="ECO:0000256" key="3">
    <source>
        <dbReference type="ARBA" id="ARBA00022679"/>
    </source>
</evidence>
<dbReference type="InterPro" id="IPR005793">
    <property type="entry name" value="Formyl_trans_C"/>
</dbReference>
<dbReference type="GO" id="GO:0005829">
    <property type="term" value="C:cytosol"/>
    <property type="evidence" value="ECO:0007669"/>
    <property type="project" value="TreeGrafter"/>
</dbReference>
<gene>
    <name evidence="5" type="primary">fmt</name>
    <name evidence="8" type="ORF">IPO85_19775</name>
</gene>
<dbReference type="GO" id="GO:0004479">
    <property type="term" value="F:methionyl-tRNA formyltransferase activity"/>
    <property type="evidence" value="ECO:0007669"/>
    <property type="project" value="UniProtKB-UniRule"/>
</dbReference>
<dbReference type="Pfam" id="PF02911">
    <property type="entry name" value="Formyl_trans_C"/>
    <property type="match status" value="1"/>
</dbReference>
<dbReference type="Pfam" id="PF00551">
    <property type="entry name" value="Formyl_trans_N"/>
    <property type="match status" value="1"/>
</dbReference>
<dbReference type="CDD" id="cd08646">
    <property type="entry name" value="FMT_core_Met-tRNA-FMT_N"/>
    <property type="match status" value="1"/>
</dbReference>
<proteinExistence type="inferred from homology"/>
<dbReference type="InterPro" id="IPR041711">
    <property type="entry name" value="Met-tRNA-FMT_N"/>
</dbReference>
<comment type="catalytic activity">
    <reaction evidence="5">
        <text>L-methionyl-tRNA(fMet) + (6R)-10-formyltetrahydrofolate = N-formyl-L-methionyl-tRNA(fMet) + (6S)-5,6,7,8-tetrahydrofolate + H(+)</text>
        <dbReference type="Rhea" id="RHEA:24380"/>
        <dbReference type="Rhea" id="RHEA-COMP:9952"/>
        <dbReference type="Rhea" id="RHEA-COMP:9953"/>
        <dbReference type="ChEBI" id="CHEBI:15378"/>
        <dbReference type="ChEBI" id="CHEBI:57453"/>
        <dbReference type="ChEBI" id="CHEBI:78530"/>
        <dbReference type="ChEBI" id="CHEBI:78844"/>
        <dbReference type="ChEBI" id="CHEBI:195366"/>
        <dbReference type="EC" id="2.1.2.9"/>
    </reaction>
</comment>
<keyword evidence="4 5" id="KW-0648">Protein biosynthesis</keyword>
<dbReference type="InterPro" id="IPR002376">
    <property type="entry name" value="Formyl_transf_N"/>
</dbReference>
<dbReference type="PANTHER" id="PTHR11138">
    <property type="entry name" value="METHIONYL-TRNA FORMYLTRANSFERASE"/>
    <property type="match status" value="1"/>
</dbReference>
<dbReference type="InterPro" id="IPR011034">
    <property type="entry name" value="Formyl_transferase-like_C_sf"/>
</dbReference>
<evidence type="ECO:0000256" key="4">
    <source>
        <dbReference type="ARBA" id="ARBA00022917"/>
    </source>
</evidence>
<organism evidence="8 9">
    <name type="scientific">Candidatus Defluviibacterium haderslevense</name>
    <dbReference type="NCBI Taxonomy" id="2981993"/>
    <lineage>
        <taxon>Bacteria</taxon>
        <taxon>Pseudomonadati</taxon>
        <taxon>Bacteroidota</taxon>
        <taxon>Saprospiria</taxon>
        <taxon>Saprospirales</taxon>
        <taxon>Saprospiraceae</taxon>
        <taxon>Candidatus Defluviibacterium</taxon>
    </lineage>
</organism>
<dbReference type="InterPro" id="IPR005794">
    <property type="entry name" value="Fmt"/>
</dbReference>
<dbReference type="PANTHER" id="PTHR11138:SF5">
    <property type="entry name" value="METHIONYL-TRNA FORMYLTRANSFERASE, MITOCHONDRIAL"/>
    <property type="match status" value="1"/>
</dbReference>
<name>A0A9D7XGG1_9BACT</name>
<feature type="domain" description="Formyl transferase C-terminal" evidence="7">
    <location>
        <begin position="201"/>
        <end position="296"/>
    </location>
</feature>
<keyword evidence="3 5" id="KW-0808">Transferase</keyword>
<dbReference type="CDD" id="cd08704">
    <property type="entry name" value="Met_tRNA_FMT_C"/>
    <property type="match status" value="1"/>
</dbReference>
<evidence type="ECO:0000259" key="6">
    <source>
        <dbReference type="Pfam" id="PF00551"/>
    </source>
</evidence>
<dbReference type="SUPFAM" id="SSF50486">
    <property type="entry name" value="FMT C-terminal domain-like"/>
    <property type="match status" value="1"/>
</dbReference>